<sequence length="87" mass="9840">MYDYNMFDNPFIFGLVTSTLITFISYIISKNRNKSEQEQKDKLNDMIILFILCFVIIVVGKIMVSGSNTPTMSATKVVETKGGQCPF</sequence>
<keyword evidence="1" id="KW-0472">Membrane</keyword>
<dbReference type="AlphaFoldDB" id="A0A6C0CFU6"/>
<keyword evidence="1" id="KW-1133">Transmembrane helix</keyword>
<reference evidence="2" key="1">
    <citation type="journal article" date="2020" name="Nature">
        <title>Giant virus diversity and host interactions through global metagenomics.</title>
        <authorList>
            <person name="Schulz F."/>
            <person name="Roux S."/>
            <person name="Paez-Espino D."/>
            <person name="Jungbluth S."/>
            <person name="Walsh D.A."/>
            <person name="Denef V.J."/>
            <person name="McMahon K.D."/>
            <person name="Konstantinidis K.T."/>
            <person name="Eloe-Fadrosh E.A."/>
            <person name="Kyrpides N.C."/>
            <person name="Woyke T."/>
        </authorList>
    </citation>
    <scope>NUCLEOTIDE SEQUENCE</scope>
    <source>
        <strain evidence="2">GVMAG-M-3300020595-32</strain>
    </source>
</reference>
<organism evidence="2">
    <name type="scientific">viral metagenome</name>
    <dbReference type="NCBI Taxonomy" id="1070528"/>
    <lineage>
        <taxon>unclassified sequences</taxon>
        <taxon>metagenomes</taxon>
        <taxon>organismal metagenomes</taxon>
    </lineage>
</organism>
<evidence type="ECO:0000256" key="1">
    <source>
        <dbReference type="SAM" id="Phobius"/>
    </source>
</evidence>
<feature type="transmembrane region" description="Helical" evidence="1">
    <location>
        <begin position="12"/>
        <end position="31"/>
    </location>
</feature>
<protein>
    <submittedName>
        <fullName evidence="2">Uncharacterized protein</fullName>
    </submittedName>
</protein>
<dbReference type="EMBL" id="MN739397">
    <property type="protein sequence ID" value="QHT02710.1"/>
    <property type="molecule type" value="Genomic_DNA"/>
</dbReference>
<name>A0A6C0CFU6_9ZZZZ</name>
<accession>A0A6C0CFU6</accession>
<proteinExistence type="predicted"/>
<evidence type="ECO:0000313" key="2">
    <source>
        <dbReference type="EMBL" id="QHT02710.1"/>
    </source>
</evidence>
<feature type="transmembrane region" description="Helical" evidence="1">
    <location>
        <begin position="43"/>
        <end position="64"/>
    </location>
</feature>
<keyword evidence="1" id="KW-0812">Transmembrane</keyword>